<organism evidence="4 5">
    <name type="scientific">Corynebacterium endometrii</name>
    <dbReference type="NCBI Taxonomy" id="2488819"/>
    <lineage>
        <taxon>Bacteria</taxon>
        <taxon>Bacillati</taxon>
        <taxon>Actinomycetota</taxon>
        <taxon>Actinomycetes</taxon>
        <taxon>Mycobacteriales</taxon>
        <taxon>Corynebacteriaceae</taxon>
        <taxon>Corynebacterium</taxon>
    </lineage>
</organism>
<dbReference type="Gene3D" id="3.40.630.30">
    <property type="match status" value="1"/>
</dbReference>
<name>A0A4P7QF06_9CORY</name>
<dbReference type="Proteomes" id="UP000296352">
    <property type="component" value="Chromosome"/>
</dbReference>
<dbReference type="CDD" id="cd04301">
    <property type="entry name" value="NAT_SF"/>
    <property type="match status" value="1"/>
</dbReference>
<keyword evidence="2" id="KW-0012">Acyltransferase</keyword>
<dbReference type="OrthoDB" id="4553064at2"/>
<sequence length="161" mass="17943">MPEHTFELRRATESDRTYIARLNFLTEVYGDESKPLPPEASNWFPYYVDKWTPEGGAIIAWDGINPAGGVWLNWGTEAEHGFGHVEEGIPELAIAVEGRYKGQGLGTELLEAAAQLARELGAPGISLSVAHDNPRAARLYRHVGFVDVDEHSEHYVLVKRF</sequence>
<dbReference type="PROSITE" id="PS51186">
    <property type="entry name" value="GNAT"/>
    <property type="match status" value="1"/>
</dbReference>
<evidence type="ECO:0000313" key="4">
    <source>
        <dbReference type="EMBL" id="QCB27334.1"/>
    </source>
</evidence>
<dbReference type="RefSeq" id="WP_136140228.1">
    <property type="nucleotide sequence ID" value="NZ_CP039247.1"/>
</dbReference>
<dbReference type="AlphaFoldDB" id="A0A4P7QF06"/>
<reference evidence="4 5" key="1">
    <citation type="submission" date="2019-04" db="EMBL/GenBank/DDBJ databases">
        <title>Corynebacterium endometrii sp. nov., isolated from the uterus of a cow with endometritis.</title>
        <authorList>
            <person name="Ballas P."/>
            <person name="Ruckert C."/>
            <person name="Wagener K."/>
            <person name="Drillich M."/>
            <person name="Kaempfer P."/>
            <person name="Busse H.-J."/>
            <person name="Ehling-Schulz M."/>
        </authorList>
    </citation>
    <scope>NUCLEOTIDE SEQUENCE [LARGE SCALE GENOMIC DNA]</scope>
    <source>
        <strain evidence="4 5">LMM-1653</strain>
    </source>
</reference>
<dbReference type="KEGG" id="cee:CENDO_00115"/>
<dbReference type="EMBL" id="CP039247">
    <property type="protein sequence ID" value="QCB27334.1"/>
    <property type="molecule type" value="Genomic_DNA"/>
</dbReference>
<dbReference type="SUPFAM" id="SSF55729">
    <property type="entry name" value="Acyl-CoA N-acyltransferases (Nat)"/>
    <property type="match status" value="1"/>
</dbReference>
<dbReference type="InterPro" id="IPR050832">
    <property type="entry name" value="Bact_Acetyltransf"/>
</dbReference>
<gene>
    <name evidence="4" type="ORF">CENDO_00115</name>
</gene>
<dbReference type="InterPro" id="IPR000182">
    <property type="entry name" value="GNAT_dom"/>
</dbReference>
<accession>A0A4P7QF06</accession>
<proteinExistence type="predicted"/>
<dbReference type="Pfam" id="PF00583">
    <property type="entry name" value="Acetyltransf_1"/>
    <property type="match status" value="1"/>
</dbReference>
<evidence type="ECO:0000256" key="2">
    <source>
        <dbReference type="ARBA" id="ARBA00023315"/>
    </source>
</evidence>
<evidence type="ECO:0000313" key="5">
    <source>
        <dbReference type="Proteomes" id="UP000296352"/>
    </source>
</evidence>
<keyword evidence="5" id="KW-1185">Reference proteome</keyword>
<keyword evidence="1 4" id="KW-0808">Transferase</keyword>
<dbReference type="PANTHER" id="PTHR43877">
    <property type="entry name" value="AMINOALKYLPHOSPHONATE N-ACETYLTRANSFERASE-RELATED-RELATED"/>
    <property type="match status" value="1"/>
</dbReference>
<dbReference type="PANTHER" id="PTHR43877:SF2">
    <property type="entry name" value="AMINOALKYLPHOSPHONATE N-ACETYLTRANSFERASE-RELATED"/>
    <property type="match status" value="1"/>
</dbReference>
<dbReference type="GO" id="GO:0016747">
    <property type="term" value="F:acyltransferase activity, transferring groups other than amino-acyl groups"/>
    <property type="evidence" value="ECO:0007669"/>
    <property type="project" value="InterPro"/>
</dbReference>
<evidence type="ECO:0000259" key="3">
    <source>
        <dbReference type="PROSITE" id="PS51186"/>
    </source>
</evidence>
<dbReference type="InterPro" id="IPR016181">
    <property type="entry name" value="Acyl_CoA_acyltransferase"/>
</dbReference>
<protein>
    <submittedName>
        <fullName evidence="4">Putative acetyltransferase</fullName>
    </submittedName>
</protein>
<feature type="domain" description="N-acetyltransferase" evidence="3">
    <location>
        <begin position="6"/>
        <end position="161"/>
    </location>
</feature>
<evidence type="ECO:0000256" key="1">
    <source>
        <dbReference type="ARBA" id="ARBA00022679"/>
    </source>
</evidence>